<dbReference type="SMART" id="SM00387">
    <property type="entry name" value="HATPase_c"/>
    <property type="match status" value="1"/>
</dbReference>
<keyword evidence="7" id="KW-0547">Nucleotide-binding</keyword>
<name>A4BAD1_9GAMM</name>
<keyword evidence="10" id="KW-0472">Membrane</keyword>
<dbReference type="PROSITE" id="PS50109">
    <property type="entry name" value="HIS_KIN"/>
    <property type="match status" value="1"/>
</dbReference>
<keyword evidence="14" id="KW-1185">Reference proteome</keyword>
<keyword evidence="10" id="KW-1133">Transmembrane helix</keyword>
<keyword evidence="9" id="KW-0067">ATP-binding</keyword>
<dbReference type="SMART" id="SM00388">
    <property type="entry name" value="HisKA"/>
    <property type="match status" value="1"/>
</dbReference>
<dbReference type="Pfam" id="PF00512">
    <property type="entry name" value="HisKA"/>
    <property type="match status" value="1"/>
</dbReference>
<dbReference type="CDD" id="cd00082">
    <property type="entry name" value="HisKA"/>
    <property type="match status" value="1"/>
</dbReference>
<organism evidence="13 14">
    <name type="scientific">Reinekea blandensis MED297</name>
    <dbReference type="NCBI Taxonomy" id="314283"/>
    <lineage>
        <taxon>Bacteria</taxon>
        <taxon>Pseudomonadati</taxon>
        <taxon>Pseudomonadota</taxon>
        <taxon>Gammaproteobacteria</taxon>
        <taxon>Oceanospirillales</taxon>
        <taxon>Saccharospirillaceae</taxon>
        <taxon>Reinekea</taxon>
    </lineage>
</organism>
<dbReference type="SUPFAM" id="SSF55874">
    <property type="entry name" value="ATPase domain of HSP90 chaperone/DNA topoisomerase II/histidine kinase"/>
    <property type="match status" value="1"/>
</dbReference>
<dbReference type="SUPFAM" id="SSF47384">
    <property type="entry name" value="Homodimeric domain of signal transducing histidine kinase"/>
    <property type="match status" value="1"/>
</dbReference>
<dbReference type="PROSITE" id="PS50885">
    <property type="entry name" value="HAMP"/>
    <property type="match status" value="1"/>
</dbReference>
<evidence type="ECO:0000256" key="2">
    <source>
        <dbReference type="ARBA" id="ARBA00004651"/>
    </source>
</evidence>
<evidence type="ECO:0000256" key="9">
    <source>
        <dbReference type="ARBA" id="ARBA00022840"/>
    </source>
</evidence>
<dbReference type="EC" id="2.7.13.3" evidence="3"/>
<dbReference type="InterPro" id="IPR005467">
    <property type="entry name" value="His_kinase_dom"/>
</dbReference>
<accession>A4BAD1</accession>
<evidence type="ECO:0000259" key="11">
    <source>
        <dbReference type="PROSITE" id="PS50109"/>
    </source>
</evidence>
<dbReference type="STRING" id="314283.MED297_10266"/>
<dbReference type="InterPro" id="IPR003661">
    <property type="entry name" value="HisK_dim/P_dom"/>
</dbReference>
<evidence type="ECO:0000256" key="4">
    <source>
        <dbReference type="ARBA" id="ARBA00022475"/>
    </source>
</evidence>
<dbReference type="PANTHER" id="PTHR44936:SF10">
    <property type="entry name" value="SENSOR PROTEIN RSTB"/>
    <property type="match status" value="1"/>
</dbReference>
<dbReference type="InterPro" id="IPR036890">
    <property type="entry name" value="HATPase_C_sf"/>
</dbReference>
<sequence>MKKLSLSLLIVLLLAIVALGWAFDRIFTTFLAEEQNSPVAHYEMLGRQLAAGLNDSADPEQFLLAWQNDQGTQLSLLTADELPLPDSLWQPLQQGQPLILETTGGLILHYWLPAHQRILAMTPPALQTNPRQTMISALLSVAFYSGIALLLLLWLLPLVFSLRRLRQSALDWGRGDFSARLPSRRLSYITDIERTFNRMADQIESLLQDNRLISSAVSHDLRTPLARLRFGIDMLSESTDPDERRRYEDHLSNDIDEMQALVEALLHYARLEQHLVQLDREPVNLLDILQSYVDHHPNGMVTLATSTEHLWTSGQTTYLRMLLHNVLNNALNYGAGQVCIEAERVRDHHIIHIHDDGPGLDPAQLSTLVRPFVRGESDSGHQGFGMGLAIADRIAHWHNGQLQVQRSNRLKGAEFLITLPAAKPIESN</sequence>
<feature type="domain" description="Histidine kinase" evidence="11">
    <location>
        <begin position="216"/>
        <end position="423"/>
    </location>
</feature>
<evidence type="ECO:0000256" key="1">
    <source>
        <dbReference type="ARBA" id="ARBA00000085"/>
    </source>
</evidence>
<protein>
    <recommendedName>
        <fullName evidence="3">histidine kinase</fullName>
        <ecNumber evidence="3">2.7.13.3</ecNumber>
    </recommendedName>
</protein>
<evidence type="ECO:0000256" key="3">
    <source>
        <dbReference type="ARBA" id="ARBA00012438"/>
    </source>
</evidence>
<dbReference type="AlphaFoldDB" id="A4BAD1"/>
<dbReference type="InterPro" id="IPR003594">
    <property type="entry name" value="HATPase_dom"/>
</dbReference>
<evidence type="ECO:0000256" key="6">
    <source>
        <dbReference type="ARBA" id="ARBA00022679"/>
    </source>
</evidence>
<keyword evidence="6" id="KW-0808">Transferase</keyword>
<dbReference type="Gene3D" id="6.10.340.10">
    <property type="match status" value="1"/>
</dbReference>
<comment type="subcellular location">
    <subcellularLocation>
        <location evidence="2">Cell membrane</location>
        <topology evidence="2">Multi-pass membrane protein</topology>
    </subcellularLocation>
</comment>
<dbReference type="GO" id="GO:0005886">
    <property type="term" value="C:plasma membrane"/>
    <property type="evidence" value="ECO:0007669"/>
    <property type="project" value="UniProtKB-SubCell"/>
</dbReference>
<dbReference type="HOGENOM" id="CLU_000445_89_27_6"/>
<dbReference type="InterPro" id="IPR050980">
    <property type="entry name" value="2C_sensor_his_kinase"/>
</dbReference>
<evidence type="ECO:0000313" key="14">
    <source>
        <dbReference type="Proteomes" id="UP000005953"/>
    </source>
</evidence>
<evidence type="ECO:0000259" key="12">
    <source>
        <dbReference type="PROSITE" id="PS50885"/>
    </source>
</evidence>
<dbReference type="Proteomes" id="UP000005953">
    <property type="component" value="Unassembled WGS sequence"/>
</dbReference>
<evidence type="ECO:0000256" key="10">
    <source>
        <dbReference type="SAM" id="Phobius"/>
    </source>
</evidence>
<keyword evidence="10" id="KW-0812">Transmembrane</keyword>
<dbReference type="CDD" id="cd06225">
    <property type="entry name" value="HAMP"/>
    <property type="match status" value="1"/>
</dbReference>
<dbReference type="InterPro" id="IPR036097">
    <property type="entry name" value="HisK_dim/P_sf"/>
</dbReference>
<keyword evidence="5" id="KW-0597">Phosphoprotein</keyword>
<keyword evidence="4" id="KW-1003">Cell membrane</keyword>
<gene>
    <name evidence="13" type="ORF">MED297_10266</name>
</gene>
<evidence type="ECO:0000313" key="13">
    <source>
        <dbReference type="EMBL" id="EAR10887.1"/>
    </source>
</evidence>
<dbReference type="OrthoDB" id="9804645at2"/>
<proteinExistence type="predicted"/>
<feature type="transmembrane region" description="Helical" evidence="10">
    <location>
        <begin position="134"/>
        <end position="156"/>
    </location>
</feature>
<dbReference type="PRINTS" id="PR00344">
    <property type="entry name" value="BCTRLSENSOR"/>
</dbReference>
<feature type="domain" description="HAMP" evidence="12">
    <location>
        <begin position="156"/>
        <end position="208"/>
    </location>
</feature>
<dbReference type="EMBL" id="AAOE01000002">
    <property type="protein sequence ID" value="EAR10887.1"/>
    <property type="molecule type" value="Genomic_DNA"/>
</dbReference>
<evidence type="ECO:0000256" key="8">
    <source>
        <dbReference type="ARBA" id="ARBA00022777"/>
    </source>
</evidence>
<dbReference type="InterPro" id="IPR003660">
    <property type="entry name" value="HAMP_dom"/>
</dbReference>
<reference evidence="13 14" key="1">
    <citation type="submission" date="2006-02" db="EMBL/GenBank/DDBJ databases">
        <authorList>
            <person name="Pinhassi J."/>
            <person name="Pedros-Alio C."/>
            <person name="Ferriera S."/>
            <person name="Johnson J."/>
            <person name="Kravitz S."/>
            <person name="Halpern A."/>
            <person name="Remington K."/>
            <person name="Beeson K."/>
            <person name="Tran B."/>
            <person name="Rogers Y.-H."/>
            <person name="Friedman R."/>
            <person name="Venter J.C."/>
        </authorList>
    </citation>
    <scope>NUCLEOTIDE SEQUENCE [LARGE SCALE GENOMIC DNA]</scope>
    <source>
        <strain evidence="13 14">MED297</strain>
    </source>
</reference>
<evidence type="ECO:0000256" key="7">
    <source>
        <dbReference type="ARBA" id="ARBA00022741"/>
    </source>
</evidence>
<dbReference type="InterPro" id="IPR004358">
    <property type="entry name" value="Sig_transdc_His_kin-like_C"/>
</dbReference>
<dbReference type="Pfam" id="PF02518">
    <property type="entry name" value="HATPase_c"/>
    <property type="match status" value="1"/>
</dbReference>
<dbReference type="RefSeq" id="WP_008041452.1">
    <property type="nucleotide sequence ID" value="NZ_CH724149.1"/>
</dbReference>
<dbReference type="GO" id="GO:0000155">
    <property type="term" value="F:phosphorelay sensor kinase activity"/>
    <property type="evidence" value="ECO:0007669"/>
    <property type="project" value="InterPro"/>
</dbReference>
<comment type="catalytic activity">
    <reaction evidence="1">
        <text>ATP + protein L-histidine = ADP + protein N-phospho-L-histidine.</text>
        <dbReference type="EC" id="2.7.13.3"/>
    </reaction>
</comment>
<comment type="caution">
    <text evidence="13">The sequence shown here is derived from an EMBL/GenBank/DDBJ whole genome shotgun (WGS) entry which is preliminary data.</text>
</comment>
<dbReference type="GO" id="GO:0005524">
    <property type="term" value="F:ATP binding"/>
    <property type="evidence" value="ECO:0007669"/>
    <property type="project" value="UniProtKB-KW"/>
</dbReference>
<dbReference type="PANTHER" id="PTHR44936">
    <property type="entry name" value="SENSOR PROTEIN CREC"/>
    <property type="match status" value="1"/>
</dbReference>
<dbReference type="Gene3D" id="3.30.565.10">
    <property type="entry name" value="Histidine kinase-like ATPase, C-terminal domain"/>
    <property type="match status" value="1"/>
</dbReference>
<evidence type="ECO:0000256" key="5">
    <source>
        <dbReference type="ARBA" id="ARBA00022553"/>
    </source>
</evidence>
<dbReference type="Gene3D" id="1.10.287.130">
    <property type="match status" value="1"/>
</dbReference>
<keyword evidence="8" id="KW-0418">Kinase</keyword>